<gene>
    <name evidence="6" type="ORF">JOF45_001648</name>
</gene>
<evidence type="ECO:0000313" key="7">
    <source>
        <dbReference type="Proteomes" id="UP001519331"/>
    </source>
</evidence>
<feature type="domain" description="NAD-glutamate dehydrogenase N-terminal ACT1" evidence="3">
    <location>
        <begin position="19"/>
        <end position="173"/>
    </location>
</feature>
<dbReference type="Pfam" id="PF21076">
    <property type="entry name" value="GDH_ACT2"/>
    <property type="match status" value="1"/>
</dbReference>
<accession>A0ABS4T2F7</accession>
<dbReference type="Pfam" id="PF21079">
    <property type="entry name" value="GDH_HM2"/>
    <property type="match status" value="1"/>
</dbReference>
<dbReference type="SUPFAM" id="SSF53223">
    <property type="entry name" value="Aminoacid dehydrogenase-like, N-terminal domain"/>
    <property type="match status" value="1"/>
</dbReference>
<sequence length="1644" mass="183420">MPGEKTLWTADDDSLDDLTEAYYAHIAREDLWSVSGQEQVERVRAHVELAASRTSSEPRAAVVTVGRRSIVLVVTDDMPYLVDSVTAEVTRNGYAMSLVVHPVLLTSRSRDTRSLLAVKSVPAPERGLSSGDTQTLPDISALLADENRTALESWIAVELDQELDEQASAQVVEGLYRVLEDVKSSHRDQERMAARSRGAAGLLREAEDLVDSDEAADLLDWMADGNFLFLGYREYEFSTAEDPSGSWEPVAGTGLGVLAERSGQGALERAAESVAAAPGRRPEERNGLVITKANARSTVRRRTYMDYVAVKTYGPDGSVRGERRFVGLFSQSAYTQSIINIPLLRHRARQLLERSGFSADSHSGSDLLQILETYPRNELLQMSIEEIEEIAWQILQLQERRRIKLFLRKDLYGRFMTALVYLPRDRYNTAVRRRVEQELMRFIDADSIDFNVRLTESVLARVFFRIRLRQDEHSGAMEISEDELQRRLERTIRSWSEGIAQEAQDRYSADAAQRIAARWGEAFPDDYRVLYEIPDALGDIAQFEMLEGQGAQQRTPNGSPVPRMQFYPPQQPGDVAHMRVKLYLTEPKTLSETLPVLDDFGLSILDERSYVLSCADGTTFHLYDLGLCYSEGVDPHTTIDLFREAYTAVLAGTAESDIFSRLVLRLGLGIHDVIVLRAYAHYMRQLGISHSYDFLAEALLQNPEVTRALISCFRVRFDPSPELEEGQDRAAAMEQARTAVKDALEAVPTLDADRVLSTFLNLIESTQRTNAYQGHGWLSLKLTPATIDAAPQPRPAHEVWVYSPQVEGVHLRFDKVARGGLRWSDRQEDFRTEVLGLVKAQMVKNSVIVPSGAKGGFYAKQLPDPAQDRGAWFEAGRAAYQIFIRGLLDITDQQVTRDPQNPEGASGDEGAQQDGAIQIVPPRDVVRHDGDDAYLVVAADKGTATFSDTANAISLEYGHWLGDAFASGGSVGYDHKAMGITARGAWESVKSHFAELGIDTQNEEFTVVAVGDMGGDVFGNGMLLSEHIRLVAAFNHLHIFIDPDPDAAASYAERQRLFTASRSGWDAYDTSLISEGGGVFSRTAKSIEITPQMRRRFDLPEGTEAMSPPELLNAVLRSPVDLFYNGGIGTYVKSSEESHEEVGDRANNAIRVDGRQLRAKVVGEGGNLGLTQAGRIEAAQHGVLLNTDAIDNSAGVDSSDHEVNIKIMLDQLITSGHLPEEERTELLKSMTEDVAQHVLQTNKDQNVLLLTERQRLGEWSPSFKRLMRWLEESAGLDRELEVLPTETELERRHEAGERTLTAPELAVLTAYAKIQLKVALVDSALPDDEWFTTTLEGYFPGQLTDRFAEQLPWHPLQREIIANVVANDVINMGGAAFVFRAMEETFAAEEQVVRAFVVVRELFRLDEFDAAMRDLPVSFPRDRWALIYLDMRRLLDRAVRWVVSHTAAGSESARGTTVRQDVETFSAHISSLYGNLAEHLRGADRARVESKREEALAAGMDDQLASWVSELFEAFSLLDIALLAREHDCPADEVAGVYYAVYAEFQVDSLLDRITRLSRLDKWQALARGAQRDELYYAVREITESVLRTTEPGDPGQRLEEWKQASHAKLDRAERLMAEVDELDADNIASLTVLLRHLRGLVGS</sequence>
<dbReference type="Pfam" id="PF21077">
    <property type="entry name" value="GDH_ACT3"/>
    <property type="match status" value="1"/>
</dbReference>
<dbReference type="Pfam" id="PF21078">
    <property type="entry name" value="GDH_HM3"/>
    <property type="match status" value="1"/>
</dbReference>
<dbReference type="InterPro" id="IPR048381">
    <property type="entry name" value="GDH_C"/>
</dbReference>
<dbReference type="Proteomes" id="UP001519331">
    <property type="component" value="Unassembled WGS sequence"/>
</dbReference>
<evidence type="ECO:0000313" key="6">
    <source>
        <dbReference type="EMBL" id="MBP2318629.1"/>
    </source>
</evidence>
<dbReference type="EMBL" id="JAGINX010000001">
    <property type="protein sequence ID" value="MBP2318629.1"/>
    <property type="molecule type" value="Genomic_DNA"/>
</dbReference>
<dbReference type="PANTHER" id="PTHR43403">
    <property type="entry name" value="NAD-SPECIFIC GLUTAMATE DEHYDROGENASE"/>
    <property type="match status" value="1"/>
</dbReference>
<dbReference type="InterPro" id="IPR028971">
    <property type="entry name" value="NAD-GDH_cat"/>
</dbReference>
<dbReference type="Pfam" id="PF21075">
    <property type="entry name" value="GDH_ACT1"/>
    <property type="match status" value="1"/>
</dbReference>
<dbReference type="InterPro" id="IPR049056">
    <property type="entry name" value="NAD_Glu_DH_HM3"/>
</dbReference>
<dbReference type="GO" id="GO:0004352">
    <property type="term" value="F:glutamate dehydrogenase (NAD+) activity"/>
    <property type="evidence" value="ECO:0007669"/>
    <property type="project" value="UniProtKB-EC"/>
</dbReference>
<reference evidence="6 7" key="1">
    <citation type="submission" date="2021-03" db="EMBL/GenBank/DDBJ databases">
        <title>Sequencing the genomes of 1000 actinobacteria strains.</title>
        <authorList>
            <person name="Klenk H.-P."/>
        </authorList>
    </citation>
    <scope>NUCLEOTIDE SEQUENCE [LARGE SCALE GENOMIC DNA]</scope>
    <source>
        <strain evidence="6 7">DSM 12544</strain>
    </source>
</reference>
<dbReference type="InterPro" id="IPR049059">
    <property type="entry name" value="NAD_Glu_DH_HM1"/>
</dbReference>
<dbReference type="InterPro" id="IPR049064">
    <property type="entry name" value="NAD_Glu_DH_ACT3"/>
</dbReference>
<evidence type="ECO:0000259" key="5">
    <source>
        <dbReference type="Pfam" id="PF21077"/>
    </source>
</evidence>
<evidence type="ECO:0000259" key="3">
    <source>
        <dbReference type="Pfam" id="PF21075"/>
    </source>
</evidence>
<feature type="domain" description="NAD-glutamate dehydrogenase ACT3" evidence="5">
    <location>
        <begin position="563"/>
        <end position="632"/>
    </location>
</feature>
<feature type="domain" description="NAD-glutamate dehydrogenase catalytic" evidence="1">
    <location>
        <begin position="740"/>
        <end position="1249"/>
    </location>
</feature>
<evidence type="ECO:0000259" key="4">
    <source>
        <dbReference type="Pfam" id="PF21076"/>
    </source>
</evidence>
<feature type="domain" description="NAD-glutamate dehydrogenase ACT2" evidence="4">
    <location>
        <begin position="404"/>
        <end position="496"/>
    </location>
</feature>
<dbReference type="Pfam" id="PF21074">
    <property type="entry name" value="GDH_C"/>
    <property type="match status" value="1"/>
</dbReference>
<dbReference type="EC" id="1.4.1.2" evidence="6"/>
<comment type="caution">
    <text evidence="6">The sequence shown here is derived from an EMBL/GenBank/DDBJ whole genome shotgun (WGS) entry which is preliminary data.</text>
</comment>
<dbReference type="Gene3D" id="3.40.50.720">
    <property type="entry name" value="NAD(P)-binding Rossmann-like Domain"/>
    <property type="match status" value="1"/>
</dbReference>
<evidence type="ECO:0000259" key="1">
    <source>
        <dbReference type="Pfam" id="PF05088"/>
    </source>
</evidence>
<dbReference type="SUPFAM" id="SSF51735">
    <property type="entry name" value="NAD(P)-binding Rossmann-fold domains"/>
    <property type="match status" value="1"/>
</dbReference>
<dbReference type="RefSeq" id="WP_210049037.1">
    <property type="nucleotide sequence ID" value="NZ_JAGINX010000001.1"/>
</dbReference>
<feature type="domain" description="NAD-specific glutamate dehydrogenase C-terminal" evidence="2">
    <location>
        <begin position="1298"/>
        <end position="1639"/>
    </location>
</feature>
<dbReference type="InterPro" id="IPR046346">
    <property type="entry name" value="Aminoacid_DH-like_N_sf"/>
</dbReference>
<evidence type="ECO:0000259" key="2">
    <source>
        <dbReference type="Pfam" id="PF21074"/>
    </source>
</evidence>
<dbReference type="InterPro" id="IPR036291">
    <property type="entry name" value="NAD(P)-bd_dom_sf"/>
</dbReference>
<name>A0ABS4T2F7_9MICC</name>
<dbReference type="InterPro" id="IPR024727">
    <property type="entry name" value="NAD_Glu_DH_N_ACT1"/>
</dbReference>
<keyword evidence="7" id="KW-1185">Reference proteome</keyword>
<proteinExistence type="predicted"/>
<dbReference type="InterPro" id="IPR049058">
    <property type="entry name" value="NAD_Glu_DH_HM2"/>
</dbReference>
<dbReference type="PIRSF" id="PIRSF036761">
    <property type="entry name" value="GDH_Mll4104"/>
    <property type="match status" value="1"/>
</dbReference>
<protein>
    <submittedName>
        <fullName evidence="6">Glutamate dehydrogenase</fullName>
        <ecNumber evidence="6">1.4.1.2</ecNumber>
    </submittedName>
</protein>
<dbReference type="Pfam" id="PF21073">
    <property type="entry name" value="GDH_HM1"/>
    <property type="match status" value="1"/>
</dbReference>
<dbReference type="InterPro" id="IPR049062">
    <property type="entry name" value="NAD_Glu_DH_ACT2"/>
</dbReference>
<dbReference type="InterPro" id="IPR007780">
    <property type="entry name" value="NAD_Glu_DH_bac"/>
</dbReference>
<keyword evidence="6" id="KW-0560">Oxidoreductase</keyword>
<dbReference type="Pfam" id="PF05088">
    <property type="entry name" value="Bac_GDH_CD"/>
    <property type="match status" value="1"/>
</dbReference>
<dbReference type="PANTHER" id="PTHR43403:SF1">
    <property type="entry name" value="NAD-SPECIFIC GLUTAMATE DEHYDROGENASE"/>
    <property type="match status" value="1"/>
</dbReference>
<organism evidence="6 7">
    <name type="scientific">Nesterenkonia lacusekhoensis</name>
    <dbReference type="NCBI Taxonomy" id="150832"/>
    <lineage>
        <taxon>Bacteria</taxon>
        <taxon>Bacillati</taxon>
        <taxon>Actinomycetota</taxon>
        <taxon>Actinomycetes</taxon>
        <taxon>Micrococcales</taxon>
        <taxon>Micrococcaceae</taxon>
        <taxon>Nesterenkonia</taxon>
    </lineage>
</organism>